<dbReference type="EMBL" id="VIRS01000023">
    <property type="protein sequence ID" value="TQS41708.1"/>
    <property type="molecule type" value="Genomic_DNA"/>
</dbReference>
<dbReference type="Proteomes" id="UP000317982">
    <property type="component" value="Unassembled WGS sequence"/>
</dbReference>
<sequence>MLIGRQHGLVRRSAPARIMRASYRSVVVGADWDNAGDKTALNGMEVQSNSDRLAVVTDPGTMVAG</sequence>
<name>A0A545AK62_9ACTN</name>
<organism evidence="1 2">
    <name type="scientific">Cryptosporangium phraense</name>
    <dbReference type="NCBI Taxonomy" id="2593070"/>
    <lineage>
        <taxon>Bacteria</taxon>
        <taxon>Bacillati</taxon>
        <taxon>Actinomycetota</taxon>
        <taxon>Actinomycetes</taxon>
        <taxon>Cryptosporangiales</taxon>
        <taxon>Cryptosporangiaceae</taxon>
        <taxon>Cryptosporangium</taxon>
    </lineage>
</organism>
<dbReference type="RefSeq" id="WP_142707861.1">
    <property type="nucleotide sequence ID" value="NZ_VIRS01000023.1"/>
</dbReference>
<keyword evidence="2" id="KW-1185">Reference proteome</keyword>
<evidence type="ECO:0000313" key="1">
    <source>
        <dbReference type="EMBL" id="TQS41708.1"/>
    </source>
</evidence>
<evidence type="ECO:0000313" key="2">
    <source>
        <dbReference type="Proteomes" id="UP000317982"/>
    </source>
</evidence>
<dbReference type="InParanoid" id="A0A545AK62"/>
<dbReference type="AlphaFoldDB" id="A0A545AK62"/>
<accession>A0A545AK62</accession>
<comment type="caution">
    <text evidence="1">The sequence shown here is derived from an EMBL/GenBank/DDBJ whole genome shotgun (WGS) entry which is preliminary data.</text>
</comment>
<reference evidence="1 2" key="1">
    <citation type="submission" date="2019-07" db="EMBL/GenBank/DDBJ databases">
        <title>Cryptosporangium phraense sp. nov., isolated from plant litter.</title>
        <authorList>
            <person name="Suriyachadkun C."/>
        </authorList>
    </citation>
    <scope>NUCLEOTIDE SEQUENCE [LARGE SCALE GENOMIC DNA]</scope>
    <source>
        <strain evidence="1 2">A-T 5661</strain>
    </source>
</reference>
<gene>
    <name evidence="1" type="ORF">FL583_28120</name>
</gene>
<protein>
    <submittedName>
        <fullName evidence="1">Uncharacterized protein</fullName>
    </submittedName>
</protein>
<proteinExistence type="predicted"/>